<keyword evidence="1" id="KW-0812">Transmembrane</keyword>
<protein>
    <submittedName>
        <fullName evidence="2">Uncharacterized protein</fullName>
    </submittedName>
</protein>
<dbReference type="AlphaFoldDB" id="A0A2P2R1H6"/>
<feature type="transmembrane region" description="Helical" evidence="1">
    <location>
        <begin position="30"/>
        <end position="49"/>
    </location>
</feature>
<dbReference type="EMBL" id="GGEC01092537">
    <property type="protein sequence ID" value="MBX73021.1"/>
    <property type="molecule type" value="Transcribed_RNA"/>
</dbReference>
<accession>A0A2P2R1H6</accession>
<reference evidence="2" key="1">
    <citation type="submission" date="2018-02" db="EMBL/GenBank/DDBJ databases">
        <title>Rhizophora mucronata_Transcriptome.</title>
        <authorList>
            <person name="Meera S.P."/>
            <person name="Sreeshan A."/>
            <person name="Augustine A."/>
        </authorList>
    </citation>
    <scope>NUCLEOTIDE SEQUENCE</scope>
    <source>
        <tissue evidence="2">Leaf</tissue>
    </source>
</reference>
<evidence type="ECO:0000256" key="1">
    <source>
        <dbReference type="SAM" id="Phobius"/>
    </source>
</evidence>
<feature type="transmembrane region" description="Helical" evidence="1">
    <location>
        <begin position="7"/>
        <end position="24"/>
    </location>
</feature>
<name>A0A2P2R1H6_RHIMU</name>
<evidence type="ECO:0000313" key="2">
    <source>
        <dbReference type="EMBL" id="MBX73021.1"/>
    </source>
</evidence>
<organism evidence="2">
    <name type="scientific">Rhizophora mucronata</name>
    <name type="common">Asiatic mangrove</name>
    <dbReference type="NCBI Taxonomy" id="61149"/>
    <lineage>
        <taxon>Eukaryota</taxon>
        <taxon>Viridiplantae</taxon>
        <taxon>Streptophyta</taxon>
        <taxon>Embryophyta</taxon>
        <taxon>Tracheophyta</taxon>
        <taxon>Spermatophyta</taxon>
        <taxon>Magnoliopsida</taxon>
        <taxon>eudicotyledons</taxon>
        <taxon>Gunneridae</taxon>
        <taxon>Pentapetalae</taxon>
        <taxon>rosids</taxon>
        <taxon>fabids</taxon>
        <taxon>Malpighiales</taxon>
        <taxon>Rhizophoraceae</taxon>
        <taxon>Rhizophora</taxon>
    </lineage>
</organism>
<keyword evidence="1" id="KW-1133">Transmembrane helix</keyword>
<sequence>MFKVCMTMCVCVFWSCDGCISLWILHIDDSLLLCYINLSLFSTKILFLFHIMGSFISRQHLLLCCSNPCVEPCLPT</sequence>
<keyword evidence="1" id="KW-0472">Membrane</keyword>
<proteinExistence type="predicted"/>